<evidence type="ECO:0000256" key="11">
    <source>
        <dbReference type="SAM" id="MobiDB-lite"/>
    </source>
</evidence>
<dbReference type="InterPro" id="IPR051223">
    <property type="entry name" value="Polycystin"/>
</dbReference>
<feature type="transmembrane region" description="Helical" evidence="12">
    <location>
        <begin position="1542"/>
        <end position="1571"/>
    </location>
</feature>
<dbReference type="Pfam" id="PF01477">
    <property type="entry name" value="PLAT"/>
    <property type="match status" value="1"/>
</dbReference>
<dbReference type="PROSITE" id="PS50095">
    <property type="entry name" value="PLAT"/>
    <property type="match status" value="1"/>
</dbReference>
<proteinExistence type="inferred from homology"/>
<dbReference type="SUPFAM" id="SSF56436">
    <property type="entry name" value="C-type lectin-like"/>
    <property type="match status" value="1"/>
</dbReference>
<organism evidence="16 17">
    <name type="scientific">Equus caballus</name>
    <name type="common">Horse</name>
    <dbReference type="NCBI Taxonomy" id="9796"/>
    <lineage>
        <taxon>Eukaryota</taxon>
        <taxon>Metazoa</taxon>
        <taxon>Chordata</taxon>
        <taxon>Craniata</taxon>
        <taxon>Vertebrata</taxon>
        <taxon>Euteleostomi</taxon>
        <taxon>Mammalia</taxon>
        <taxon>Eutheria</taxon>
        <taxon>Laurasiatheria</taxon>
        <taxon>Perissodactyla</taxon>
        <taxon>Equidae</taxon>
        <taxon>Equus</taxon>
    </lineage>
</organism>
<evidence type="ECO:0000256" key="4">
    <source>
        <dbReference type="ARBA" id="ARBA00022729"/>
    </source>
</evidence>
<dbReference type="Pfam" id="PF08016">
    <property type="entry name" value="PKD_channel"/>
    <property type="match status" value="1"/>
</dbReference>
<dbReference type="InterPro" id="IPR001024">
    <property type="entry name" value="PLAT/LH2_dom"/>
</dbReference>
<dbReference type="PROSITE" id="PS50221">
    <property type="entry name" value="GAIN_B"/>
    <property type="match status" value="1"/>
</dbReference>
<dbReference type="GeneTree" id="ENSGT00940000162813"/>
<dbReference type="InterPro" id="IPR000203">
    <property type="entry name" value="GPS"/>
</dbReference>
<dbReference type="InterPro" id="IPR013122">
    <property type="entry name" value="PKD1_2_channel"/>
</dbReference>
<protein>
    <submittedName>
        <fullName evidence="16">Polycystin 1 like 3, transient receptor potential channel interacting</fullName>
    </submittedName>
</protein>
<dbReference type="SMART" id="SM00308">
    <property type="entry name" value="LH2"/>
    <property type="match status" value="1"/>
</dbReference>
<feature type="region of interest" description="Disordered" evidence="11">
    <location>
        <begin position="158"/>
        <end position="186"/>
    </location>
</feature>
<dbReference type="InterPro" id="IPR001304">
    <property type="entry name" value="C-type_lectin-like"/>
</dbReference>
<dbReference type="GO" id="GO:0160128">
    <property type="term" value="F:pH-gated monoatomic ion channel activity"/>
    <property type="evidence" value="ECO:0007669"/>
    <property type="project" value="Ensembl"/>
</dbReference>
<dbReference type="Ensembl" id="ENSECAT00000083163.1">
    <property type="protein sequence ID" value="ENSECAP00000081210.1"/>
    <property type="gene ID" value="ENSECAG00000014462.4"/>
</dbReference>
<evidence type="ECO:0000256" key="3">
    <source>
        <dbReference type="ARBA" id="ARBA00022692"/>
    </source>
</evidence>
<dbReference type="GO" id="GO:0005886">
    <property type="term" value="C:plasma membrane"/>
    <property type="evidence" value="ECO:0007669"/>
    <property type="project" value="Ensembl"/>
</dbReference>
<feature type="signal peptide" evidence="13">
    <location>
        <begin position="1"/>
        <end position="20"/>
    </location>
</feature>
<feature type="domain" description="GAIN-B" evidence="15">
    <location>
        <begin position="364"/>
        <end position="526"/>
    </location>
</feature>
<evidence type="ECO:0000256" key="7">
    <source>
        <dbReference type="ARBA" id="ARBA00023136"/>
    </source>
</evidence>
<dbReference type="Pfam" id="PF20519">
    <property type="entry name" value="Polycystin_dom"/>
    <property type="match status" value="1"/>
</dbReference>
<gene>
    <name evidence="16" type="primary">PKD1L3</name>
</gene>
<dbReference type="InterPro" id="IPR042060">
    <property type="entry name" value="PLAT_polycystin1"/>
</dbReference>
<reference evidence="16" key="3">
    <citation type="submission" date="2025-09" db="UniProtKB">
        <authorList>
            <consortium name="Ensembl"/>
        </authorList>
    </citation>
    <scope>IDENTIFICATION</scope>
    <source>
        <strain evidence="16">Thoroughbred</strain>
    </source>
</reference>
<keyword evidence="6 12" id="KW-1133">Transmembrane helix</keyword>
<dbReference type="InterPro" id="IPR016187">
    <property type="entry name" value="CTDL_fold"/>
</dbReference>
<dbReference type="Gene3D" id="1.10.287.70">
    <property type="match status" value="1"/>
</dbReference>
<feature type="compositionally biased region" description="Polar residues" evidence="11">
    <location>
        <begin position="158"/>
        <end position="172"/>
    </location>
</feature>
<dbReference type="Gene3D" id="2.60.220.50">
    <property type="match status" value="1"/>
</dbReference>
<dbReference type="Pfam" id="PF00059">
    <property type="entry name" value="Lectin_C"/>
    <property type="match status" value="1"/>
</dbReference>
<dbReference type="PRINTS" id="PR01433">
    <property type="entry name" value="POLYCYSTIN2"/>
</dbReference>
<feature type="transmembrane region" description="Helical" evidence="12">
    <location>
        <begin position="988"/>
        <end position="1011"/>
    </location>
</feature>
<feature type="transmembrane region" description="Helical" evidence="12">
    <location>
        <begin position="1484"/>
        <end position="1506"/>
    </location>
</feature>
<reference evidence="16 17" key="1">
    <citation type="journal article" date="2009" name="Science">
        <title>Genome sequence, comparative analysis, and population genetics of the domestic horse.</title>
        <authorList>
            <consortium name="Broad Institute Genome Sequencing Platform"/>
            <consortium name="Broad Institute Whole Genome Assembly Team"/>
            <person name="Wade C.M."/>
            <person name="Giulotto E."/>
            <person name="Sigurdsson S."/>
            <person name="Zoli M."/>
            <person name="Gnerre S."/>
            <person name="Imsland F."/>
            <person name="Lear T.L."/>
            <person name="Adelson D.L."/>
            <person name="Bailey E."/>
            <person name="Bellone R.R."/>
            <person name="Bloecker H."/>
            <person name="Distl O."/>
            <person name="Edgar R.C."/>
            <person name="Garber M."/>
            <person name="Leeb T."/>
            <person name="Mauceli E."/>
            <person name="MacLeod J.N."/>
            <person name="Penedo M.C.T."/>
            <person name="Raison J.M."/>
            <person name="Sharpe T."/>
            <person name="Vogel J."/>
            <person name="Andersson L."/>
            <person name="Antczak D.F."/>
            <person name="Biagi T."/>
            <person name="Binns M.M."/>
            <person name="Chowdhary B.P."/>
            <person name="Coleman S.J."/>
            <person name="Della Valle G."/>
            <person name="Fryc S."/>
            <person name="Guerin G."/>
            <person name="Hasegawa T."/>
            <person name="Hill E.W."/>
            <person name="Jurka J."/>
            <person name="Kiialainen A."/>
            <person name="Lindgren G."/>
            <person name="Liu J."/>
            <person name="Magnani E."/>
            <person name="Mickelson J.R."/>
            <person name="Murray J."/>
            <person name="Nergadze S.G."/>
            <person name="Onofrio R."/>
            <person name="Pedroni S."/>
            <person name="Piras M.F."/>
            <person name="Raudsepp T."/>
            <person name="Rocchi M."/>
            <person name="Roeed K.H."/>
            <person name="Ryder O.A."/>
            <person name="Searle S."/>
            <person name="Skow L."/>
            <person name="Swinburne J.E."/>
            <person name="Syvaenen A.C."/>
            <person name="Tozaki T."/>
            <person name="Valberg S.J."/>
            <person name="Vaudin M."/>
            <person name="White J.R."/>
            <person name="Zody M.C."/>
            <person name="Lander E.S."/>
            <person name="Lindblad-Toh K."/>
        </authorList>
    </citation>
    <scope>NUCLEOTIDE SEQUENCE [LARGE SCALE GENOMIC DNA]</scope>
    <source>
        <strain evidence="16 17">Thoroughbred</strain>
    </source>
</reference>
<feature type="transmembrane region" description="Helical" evidence="12">
    <location>
        <begin position="1308"/>
        <end position="1329"/>
    </location>
</feature>
<evidence type="ECO:0000256" key="2">
    <source>
        <dbReference type="ARBA" id="ARBA00007200"/>
    </source>
</evidence>
<dbReference type="CDD" id="cd01752">
    <property type="entry name" value="PLAT_polycystin"/>
    <property type="match status" value="1"/>
</dbReference>
<dbReference type="Gene3D" id="3.10.100.10">
    <property type="entry name" value="Mannose-Binding Protein A, subunit A"/>
    <property type="match status" value="1"/>
</dbReference>
<evidence type="ECO:0000259" key="14">
    <source>
        <dbReference type="PROSITE" id="PS50095"/>
    </source>
</evidence>
<comment type="caution">
    <text evidence="10">Lacks conserved residue(s) required for the propagation of feature annotation.</text>
</comment>
<dbReference type="GO" id="GO:0005262">
    <property type="term" value="F:calcium channel activity"/>
    <property type="evidence" value="ECO:0000318"/>
    <property type="project" value="GO_Central"/>
</dbReference>
<reference evidence="16" key="2">
    <citation type="submission" date="2025-08" db="UniProtKB">
        <authorList>
            <consortium name="Ensembl"/>
        </authorList>
    </citation>
    <scope>IDENTIFICATION</scope>
    <source>
        <strain evidence="16">Thoroughbred</strain>
    </source>
</reference>
<feature type="compositionally biased region" description="Basic and acidic residues" evidence="11">
    <location>
        <begin position="1222"/>
        <end position="1233"/>
    </location>
</feature>
<evidence type="ECO:0000259" key="15">
    <source>
        <dbReference type="PROSITE" id="PS50221"/>
    </source>
</evidence>
<dbReference type="PANTHER" id="PTHR10877">
    <property type="entry name" value="POLYCYSTIN FAMILY MEMBER"/>
    <property type="match status" value="1"/>
</dbReference>
<feature type="domain" description="PLAT" evidence="14">
    <location>
        <begin position="584"/>
        <end position="701"/>
    </location>
</feature>
<feature type="transmembrane region" description="Helical" evidence="12">
    <location>
        <begin position="1114"/>
        <end position="1136"/>
    </location>
</feature>
<comment type="similarity">
    <text evidence="2">Belongs to the polycystin family.</text>
</comment>
<feature type="transmembrane region" description="Helical" evidence="12">
    <location>
        <begin position="1395"/>
        <end position="1417"/>
    </location>
</feature>
<feature type="transmembrane region" description="Helical" evidence="12">
    <location>
        <begin position="744"/>
        <end position="765"/>
    </location>
</feature>
<evidence type="ECO:0000256" key="8">
    <source>
        <dbReference type="ARBA" id="ARBA00023157"/>
    </source>
</evidence>
<feature type="transmembrane region" description="Helical" evidence="12">
    <location>
        <begin position="540"/>
        <end position="560"/>
    </location>
</feature>
<sequence>MFFQRRTWLWLYIRTSIILGSELKSPEQHGKITCYQLNKFPCSFEEAENYCRAQRGHLASTWNQEGQDLIHGLLEQGKKWWIGQNLMPLGKNKEKHSPGKALRFGVYEGNFLPLYTEHQSLYFIPIIPLEYFHLVLQPLSKLLCHPISSFPSRLPEVTQQGTSVTSVPTSQPGPGKPELARPASGTHAEDALVEITSSPTERSPADVVTSRQQASFQKASEQVENVLKTSLLALGRMQEEFLQQNNFSESSVTLTSSIATLMLSSQNISTLPLSSYTLGYPAPVRLGFPSASALEELLNEHPEVNVQVTGLAFNPFKDFDDKNIVGSVGSVLLSSNHKLLQVRDLVEDIEITLWRNVSTETHPSSLNTSTEHFLITVNVTSLEKSLIVCIEPEHPLSMTLYLGFQYQPNHTHFHLSITLPKDQVWQKDEEYTWVLTPESLQYGIGSYYITGVLKESKESAQQPPTLFSVVTAVTQCYFWDSRNSTWKSDGCQVGPQSTILRTQCLCNHLTYFGSDFFIVPRTVNVEDTIKLFLRVTNNPVGVSLLASLLGFYMLIFVWAWRKDQADMQKVKVTVLADNDPSYQFHYLIEVSTGYRRRATTTAKVVITLYGSEGQSEPHHLCDSQKAVFERGGLDVFLLSARSSLGDLHSLRLWHDNSGVSPSWYVNQVIVSDVAGKRKWHFLCNCWLAMDLGDCECDRVFIPVSKKELFSFRHLFSSMIVEKFTQDYLWLSVATRHPWNQFTRVQRLTCCMTLLLCNMVINVMFWKINGTTAKRDEQVGPFAVTWSELLISLQTAVILFPINLVIGQLFPLIQPQEPLPPFPPIQASCLSDASLEPLSLAKVVEELKETVGFLLRRNTYLLSECEPSLWCSYNINKLVKLLSSLIYSHLEAQGCHQQAGSYWANAVPENDRHFRYYLLRVLQRLQCHLSTLGPTQLDQPCDLLDVASQLQKLQELLETHLLPAEETTSFPILSPAEGKKSISTGLPRWLTSICWLFLGVTSLAAAFFTALYSLELNKDQATSWVISMILSVLQNIFISQPVKVVFLTLLSSLMLNRMPWLHKEKEQQTKRILALWAKCSSSLPGSRDKNNPIYVAPAMNSPVKRLERPLKDKQLLKLTGDIVVQILFLILLTTVAYSAQNPSRFYLHQAIQKSFSHGFSEIKLPEHFYPWANRTLLPNLYGDYSGFITDGNSFLLGNVLLRQIRIPGAILFPPGVSPQEQVRPSHQDQEDKENYGVNWGPPETNITKSDSMWHYQNQETLGGYPIQGEFATYSGGGYVVRLGRNSSTANRVLQHLEQSRWLDRCTRSLFVEFVVFNANVNLFCVVTLILESNNMGAFFTSVRLDTLRSLQTSKKDFAWSVVSQVIYYLLVCYYAFMQGRRLKQHRWRCFTRKRNILDMSIILISFVVLGLDVKLIALHKKNMAQYRYDRDRFISFNKAVKLNSTVIHLMGFLVLLATVQLWNLLHHNPRLQVIGRTLSKAWDEVVGFLLVILILLTGYAIAFNLLFGWSISDYRTFFSSAVTTVGLLMGISHHKEVIALDPVLGFFLILTSVILMVLVIINLFVSAILMAFGKERKSLKVEATLIDTLLQKLSSLLGIQRKQNMKAYVFFFNSSNLRERSSKSISSDAEVLAPADAVGSVSGTDGNSGSTKLS</sequence>
<dbReference type="InterPro" id="IPR057244">
    <property type="entry name" value="GAIN_B"/>
</dbReference>
<keyword evidence="9" id="KW-0325">Glycoprotein</keyword>
<dbReference type="GO" id="GO:0030246">
    <property type="term" value="F:carbohydrate binding"/>
    <property type="evidence" value="ECO:0007669"/>
    <property type="project" value="UniProtKB-KW"/>
</dbReference>
<name>A0A9L0T3V3_HORSE</name>
<dbReference type="InterPro" id="IPR003915">
    <property type="entry name" value="PKD_2"/>
</dbReference>
<evidence type="ECO:0000256" key="1">
    <source>
        <dbReference type="ARBA" id="ARBA00004141"/>
    </source>
</evidence>
<dbReference type="SUPFAM" id="SSF49723">
    <property type="entry name" value="Lipase/lipooxygenase domain (PLAT/LH2 domain)"/>
    <property type="match status" value="1"/>
</dbReference>
<evidence type="ECO:0000256" key="6">
    <source>
        <dbReference type="ARBA" id="ARBA00022989"/>
    </source>
</evidence>
<feature type="chain" id="PRO_5040407646" evidence="13">
    <location>
        <begin position="21"/>
        <end position="1653"/>
    </location>
</feature>
<dbReference type="FunFam" id="2.60.60.20:FF:000008">
    <property type="entry name" value="Polycystic kidney disease 1-like 2, isoform CRA_a"/>
    <property type="match status" value="1"/>
</dbReference>
<evidence type="ECO:0000256" key="5">
    <source>
        <dbReference type="ARBA" id="ARBA00022734"/>
    </source>
</evidence>
<dbReference type="Pfam" id="PF01825">
    <property type="entry name" value="GPS"/>
    <property type="match status" value="1"/>
</dbReference>
<keyword evidence="17" id="KW-1185">Reference proteome</keyword>
<dbReference type="Proteomes" id="UP000002281">
    <property type="component" value="Chromosome 3"/>
</dbReference>
<dbReference type="PANTHER" id="PTHR10877:SF136">
    <property type="entry name" value="POLYCYSTIN-1-LIKE PROTEIN 3"/>
    <property type="match status" value="1"/>
</dbReference>
<dbReference type="GO" id="GO:0050982">
    <property type="term" value="P:detection of mechanical stimulus"/>
    <property type="evidence" value="ECO:0000318"/>
    <property type="project" value="GO_Central"/>
</dbReference>
<dbReference type="InterPro" id="IPR046791">
    <property type="entry name" value="Polycystin_dom"/>
</dbReference>
<dbReference type="SUPFAM" id="SSF81324">
    <property type="entry name" value="Voltage-gated potassium channels"/>
    <property type="match status" value="1"/>
</dbReference>
<accession>A0A9L0T3V3</accession>
<dbReference type="InterPro" id="IPR016186">
    <property type="entry name" value="C-type_lectin-like/link_sf"/>
</dbReference>
<evidence type="ECO:0000256" key="13">
    <source>
        <dbReference type="SAM" id="SignalP"/>
    </source>
</evidence>
<feature type="transmembrane region" description="Helical" evidence="12">
    <location>
        <begin position="785"/>
        <end position="805"/>
    </location>
</feature>
<keyword evidence="7 12" id="KW-0472">Membrane</keyword>
<dbReference type="GO" id="GO:0016020">
    <property type="term" value="C:membrane"/>
    <property type="evidence" value="ECO:0000318"/>
    <property type="project" value="GO_Central"/>
</dbReference>
<keyword evidence="4 13" id="KW-0732">Signal</keyword>
<evidence type="ECO:0000256" key="12">
    <source>
        <dbReference type="SAM" id="Phobius"/>
    </source>
</evidence>
<comment type="subcellular location">
    <subcellularLocation>
        <location evidence="1">Membrane</location>
        <topology evidence="1">Multi-pass membrane protein</topology>
    </subcellularLocation>
</comment>
<dbReference type="InterPro" id="IPR036392">
    <property type="entry name" value="PLAT/LH2_dom_sf"/>
</dbReference>
<evidence type="ECO:0000256" key="9">
    <source>
        <dbReference type="ARBA" id="ARBA00023180"/>
    </source>
</evidence>
<dbReference type="GO" id="GO:0005509">
    <property type="term" value="F:calcium ion binding"/>
    <property type="evidence" value="ECO:0007669"/>
    <property type="project" value="InterPro"/>
</dbReference>
<dbReference type="CDD" id="cd00037">
    <property type="entry name" value="CLECT"/>
    <property type="match status" value="1"/>
</dbReference>
<evidence type="ECO:0000313" key="16">
    <source>
        <dbReference type="Ensembl" id="ENSECAP00000081210.1"/>
    </source>
</evidence>
<dbReference type="FunFam" id="1.10.287.70:FF:000086">
    <property type="entry name" value="Polycystic kidney disease 2"/>
    <property type="match status" value="1"/>
</dbReference>
<feature type="transmembrane region" description="Helical" evidence="12">
    <location>
        <begin position="1356"/>
        <end position="1375"/>
    </location>
</feature>
<dbReference type="Gene3D" id="2.60.60.20">
    <property type="entry name" value="PLAT/LH2 domain"/>
    <property type="match status" value="1"/>
</dbReference>
<keyword evidence="8" id="KW-1015">Disulfide bond</keyword>
<feature type="region of interest" description="Disordered" evidence="11">
    <location>
        <begin position="1216"/>
        <end position="1240"/>
    </location>
</feature>
<feature type="transmembrane region" description="Helical" evidence="12">
    <location>
        <begin position="1438"/>
        <end position="1464"/>
    </location>
</feature>
<dbReference type="GO" id="GO:0050915">
    <property type="term" value="P:sensory perception of sour taste"/>
    <property type="evidence" value="ECO:0007669"/>
    <property type="project" value="Ensembl"/>
</dbReference>
<keyword evidence="3 12" id="KW-0812">Transmembrane</keyword>
<keyword evidence="5" id="KW-0430">Lectin</keyword>
<dbReference type="SMART" id="SM00303">
    <property type="entry name" value="GPS"/>
    <property type="match status" value="1"/>
</dbReference>
<dbReference type="InterPro" id="IPR046338">
    <property type="entry name" value="GAIN_dom_sf"/>
</dbReference>
<evidence type="ECO:0000313" key="17">
    <source>
        <dbReference type="Proteomes" id="UP000002281"/>
    </source>
</evidence>
<evidence type="ECO:0000256" key="10">
    <source>
        <dbReference type="PROSITE-ProRule" id="PRU00152"/>
    </source>
</evidence>